<name>A0A6J4UTR5_9BACT</name>
<evidence type="ECO:0000256" key="1">
    <source>
        <dbReference type="SAM" id="Phobius"/>
    </source>
</evidence>
<feature type="transmembrane region" description="Helical" evidence="1">
    <location>
        <begin position="170"/>
        <end position="189"/>
    </location>
</feature>
<keyword evidence="1" id="KW-1133">Transmembrane helix</keyword>
<keyword evidence="1" id="KW-0812">Transmembrane</keyword>
<sequence>METLETNARLRSARWQRGADRLARWAWPVLLAAVALALAGGVAVAAWASDTEEPEPVVDECEDPPCFGGGGLPGLSDLPVVLPVLGYGLAIALGLPSVLAGGWDLLRGRWGAGGRRLLAFVGPLLVLVGTEVVPHVISPCLPAELGAGWQPGVCERQEHGGLDVGDRWHALDHALVGAVPMAALYWLALRRWRPELALRRVV</sequence>
<gene>
    <name evidence="2" type="ORF">AVDCRST_MAG49-2524</name>
</gene>
<organism evidence="2">
    <name type="scientific">uncultured Thermomicrobiales bacterium</name>
    <dbReference type="NCBI Taxonomy" id="1645740"/>
    <lineage>
        <taxon>Bacteria</taxon>
        <taxon>Pseudomonadati</taxon>
        <taxon>Thermomicrobiota</taxon>
        <taxon>Thermomicrobia</taxon>
        <taxon>Thermomicrobiales</taxon>
        <taxon>environmental samples</taxon>
    </lineage>
</organism>
<feature type="transmembrane region" description="Helical" evidence="1">
    <location>
        <begin position="117"/>
        <end position="137"/>
    </location>
</feature>
<dbReference type="EMBL" id="CADCWG010000163">
    <property type="protein sequence ID" value="CAA9560653.1"/>
    <property type="molecule type" value="Genomic_DNA"/>
</dbReference>
<reference evidence="2" key="1">
    <citation type="submission" date="2020-02" db="EMBL/GenBank/DDBJ databases">
        <authorList>
            <person name="Meier V. D."/>
        </authorList>
    </citation>
    <scope>NUCLEOTIDE SEQUENCE</scope>
    <source>
        <strain evidence="2">AVDCRST_MAG49</strain>
    </source>
</reference>
<proteinExistence type="predicted"/>
<dbReference type="AlphaFoldDB" id="A0A6J4UTR5"/>
<keyword evidence="1" id="KW-0472">Membrane</keyword>
<accession>A0A6J4UTR5</accession>
<evidence type="ECO:0000313" key="2">
    <source>
        <dbReference type="EMBL" id="CAA9560653.1"/>
    </source>
</evidence>
<feature type="transmembrane region" description="Helical" evidence="1">
    <location>
        <begin position="25"/>
        <end position="48"/>
    </location>
</feature>
<protein>
    <submittedName>
        <fullName evidence="2">Uncharacterized protein</fullName>
    </submittedName>
</protein>
<feature type="transmembrane region" description="Helical" evidence="1">
    <location>
        <begin position="84"/>
        <end position="105"/>
    </location>
</feature>